<dbReference type="PANTHER" id="PTHR14469">
    <property type="entry name" value="SARCOMA ANTIGEN NY-SAR-23"/>
    <property type="match status" value="1"/>
</dbReference>
<evidence type="ECO:0000313" key="2">
    <source>
        <dbReference type="Proteomes" id="UP000001554"/>
    </source>
</evidence>
<dbReference type="Proteomes" id="UP000001554">
    <property type="component" value="Chromosome 4"/>
</dbReference>
<keyword evidence="2" id="KW-1185">Reference proteome</keyword>
<dbReference type="InterPro" id="IPR036514">
    <property type="entry name" value="SGNH_hydro_sf"/>
</dbReference>
<dbReference type="KEGG" id="bfo:118413515"/>
<reference evidence="2" key="1">
    <citation type="journal article" date="2020" name="Nat. Ecol. Evol.">
        <title>Deeply conserved synteny resolves early events in vertebrate evolution.</title>
        <authorList>
            <person name="Simakov O."/>
            <person name="Marletaz F."/>
            <person name="Yue J.X."/>
            <person name="O'Connell B."/>
            <person name="Jenkins J."/>
            <person name="Brandt A."/>
            <person name="Calef R."/>
            <person name="Tung C.H."/>
            <person name="Huang T.K."/>
            <person name="Schmutz J."/>
            <person name="Satoh N."/>
            <person name="Yu J.K."/>
            <person name="Putnam N.H."/>
            <person name="Green R.E."/>
            <person name="Rokhsar D.S."/>
        </authorList>
    </citation>
    <scope>NUCLEOTIDE SEQUENCE [LARGE SCALE GENOMIC DNA]</scope>
    <source>
        <strain evidence="2">S238N-H82</strain>
    </source>
</reference>
<dbReference type="RefSeq" id="XP_035672892.1">
    <property type="nucleotide sequence ID" value="XM_035816999.1"/>
</dbReference>
<dbReference type="OMA" id="YSTMAIF"/>
<organism evidence="2 3">
    <name type="scientific">Branchiostoma floridae</name>
    <name type="common">Florida lancelet</name>
    <name type="synonym">Amphioxus</name>
    <dbReference type="NCBI Taxonomy" id="7739"/>
    <lineage>
        <taxon>Eukaryota</taxon>
        <taxon>Metazoa</taxon>
        <taxon>Chordata</taxon>
        <taxon>Cephalochordata</taxon>
        <taxon>Leptocardii</taxon>
        <taxon>Amphioxiformes</taxon>
        <taxon>Branchiostomatidae</taxon>
        <taxon>Branchiostoma</taxon>
    </lineage>
</organism>
<gene>
    <name evidence="3" type="primary">LOC118413515</name>
</gene>
<evidence type="ECO:0000256" key="1">
    <source>
        <dbReference type="ARBA" id="ARBA00037957"/>
    </source>
</evidence>
<dbReference type="Gene3D" id="3.40.50.1110">
    <property type="entry name" value="SGNH hydrolase"/>
    <property type="match status" value="1"/>
</dbReference>
<reference evidence="3" key="2">
    <citation type="submission" date="2025-08" db="UniProtKB">
        <authorList>
            <consortium name="RefSeq"/>
        </authorList>
    </citation>
    <scope>IDENTIFICATION</scope>
    <source>
        <strain evidence="3">S238N-H82</strain>
        <tissue evidence="3">Testes</tissue>
    </source>
</reference>
<dbReference type="GeneID" id="118413515"/>
<evidence type="ECO:0000313" key="3">
    <source>
        <dbReference type="RefSeq" id="XP_035672892.1"/>
    </source>
</evidence>
<dbReference type="OrthoDB" id="9975373at2759"/>
<name>A0A9J7KYL5_BRAFL</name>
<protein>
    <submittedName>
        <fullName evidence="3">PC-esterase domain-containing protein 1B-like isoform X1</fullName>
    </submittedName>
</protein>
<comment type="similarity">
    <text evidence="1">Belongs to the PC-esterase family.</text>
</comment>
<sequence>MTIESPQRIKDGLNSYWTVPNLPRRRAEVSNLALKSAQLSNFERQVQEISDVEYSTMAIFLADDMKKLLHNKFVVIIGDSIQRGIYKDMVVLLQGNRYLQEGQLKAKGEFHFEGDVLVEGGRLGEMTNKLNYREVRQYRTDHHLIRFYFTTRSYSDYMETILADLADEPQPDVLIMNSCLWDITRYGPSSVPMYKKNLKKLFGRFKEVLPEQTLVIWNTTLPVANSVRGGFLIPEVEFKNETLRLDILEANYYARDVVVSHGYDVLDMHYNFRYQLQRRVKDGVHWNQEAHRRMTNLLLSHITEAWGYKLPRHVLPVNIPPQHDTPRQYQSNPNIHSFTDPPRPVRYVNSSWPHHHHASPVGLNLPTGLTPEERYGGPIGKPVFAEPLDNNLQCNFQISFQPNMFNGVDFSSRDYLSQNYLPNIQHAWDGGRNRLVQRGWPAERYTPYDIQQRVAHAQNRKISVNVGGYHARGRHNRR</sequence>
<proteinExistence type="inferred from homology"/>
<dbReference type="SUPFAM" id="SSF52266">
    <property type="entry name" value="SGNH hydrolase"/>
    <property type="match status" value="1"/>
</dbReference>
<dbReference type="PANTHER" id="PTHR14469:SF0">
    <property type="entry name" value="FAMILY WITH SEQUENCE SIMILARITY 113"/>
    <property type="match status" value="1"/>
</dbReference>
<accession>A0A9J7KYL5</accession>
<dbReference type="AlphaFoldDB" id="A0A9J7KYL5"/>